<dbReference type="Proteomes" id="UP000230750">
    <property type="component" value="Unassembled WGS sequence"/>
</dbReference>
<dbReference type="PANTHER" id="PTHR12341">
    <property type="entry name" value="5'-&gt;3' EXORIBONUCLEASE"/>
    <property type="match status" value="1"/>
</dbReference>
<dbReference type="EMBL" id="MRZV01000119">
    <property type="protein sequence ID" value="PIK58223.1"/>
    <property type="molecule type" value="Genomic_DNA"/>
</dbReference>
<dbReference type="GO" id="GO:0000956">
    <property type="term" value="P:nuclear-transcribed mRNA catabolic process"/>
    <property type="evidence" value="ECO:0007669"/>
    <property type="project" value="TreeGrafter"/>
</dbReference>
<keyword evidence="3" id="KW-1185">Reference proteome</keyword>
<comment type="caution">
    <text evidence="2">The sequence shown here is derived from an EMBL/GenBank/DDBJ whole genome shotgun (WGS) entry which is preliminary data.</text>
</comment>
<dbReference type="GO" id="GO:0004534">
    <property type="term" value="F:5'-3' RNA exonuclease activity"/>
    <property type="evidence" value="ECO:0007669"/>
    <property type="project" value="TreeGrafter"/>
</dbReference>
<dbReference type="GO" id="GO:0003723">
    <property type="term" value="F:RNA binding"/>
    <property type="evidence" value="ECO:0007669"/>
    <property type="project" value="TreeGrafter"/>
</dbReference>
<dbReference type="OrthoDB" id="372487at2759"/>
<keyword evidence="2" id="KW-0540">Nuclease</keyword>
<proteinExistence type="predicted"/>
<reference evidence="2 3" key="1">
    <citation type="journal article" date="2017" name="PLoS Biol.">
        <title>The sea cucumber genome provides insights into morphological evolution and visceral regeneration.</title>
        <authorList>
            <person name="Zhang X."/>
            <person name="Sun L."/>
            <person name="Yuan J."/>
            <person name="Sun Y."/>
            <person name="Gao Y."/>
            <person name="Zhang L."/>
            <person name="Li S."/>
            <person name="Dai H."/>
            <person name="Hamel J.F."/>
            <person name="Liu C."/>
            <person name="Yu Y."/>
            <person name="Liu S."/>
            <person name="Lin W."/>
            <person name="Guo K."/>
            <person name="Jin S."/>
            <person name="Xu P."/>
            <person name="Storey K.B."/>
            <person name="Huan P."/>
            <person name="Zhang T."/>
            <person name="Zhou Y."/>
            <person name="Zhang J."/>
            <person name="Lin C."/>
            <person name="Li X."/>
            <person name="Xing L."/>
            <person name="Huo D."/>
            <person name="Sun M."/>
            <person name="Wang L."/>
            <person name="Mercier A."/>
            <person name="Li F."/>
            <person name="Yang H."/>
            <person name="Xiang J."/>
        </authorList>
    </citation>
    <scope>NUCLEOTIDE SEQUENCE [LARGE SCALE GENOMIC DNA]</scope>
    <source>
        <strain evidence="2">Shaxun</strain>
        <tissue evidence="2">Muscle</tissue>
    </source>
</reference>
<protein>
    <submittedName>
        <fullName evidence="2">Putative 5-3 exonuclease domain containing protein</fullName>
    </submittedName>
</protein>
<gene>
    <name evidence="2" type="ORF">BSL78_04874</name>
</gene>
<dbReference type="GO" id="GO:0005634">
    <property type="term" value="C:nucleus"/>
    <property type="evidence" value="ECO:0007669"/>
    <property type="project" value="TreeGrafter"/>
</dbReference>
<dbReference type="Pfam" id="PF17846">
    <property type="entry name" value="XRN_M"/>
    <property type="match status" value="1"/>
</dbReference>
<name>A0A2G8LDA7_STIJA</name>
<evidence type="ECO:0000313" key="3">
    <source>
        <dbReference type="Proteomes" id="UP000230750"/>
    </source>
</evidence>
<dbReference type="InterPro" id="IPR027073">
    <property type="entry name" value="5_3_exoribonuclease"/>
</dbReference>
<accession>A0A2G8LDA7</accession>
<evidence type="ECO:0000259" key="1">
    <source>
        <dbReference type="Pfam" id="PF17846"/>
    </source>
</evidence>
<keyword evidence="2" id="KW-0378">Hydrolase</keyword>
<dbReference type="PANTHER" id="PTHR12341:SF7">
    <property type="entry name" value="5'-3' EXORIBONUCLEASE 1"/>
    <property type="match status" value="1"/>
</dbReference>
<dbReference type="AlphaFoldDB" id="A0A2G8LDA7"/>
<evidence type="ECO:0000313" key="2">
    <source>
        <dbReference type="EMBL" id="PIK58223.1"/>
    </source>
</evidence>
<dbReference type="STRING" id="307972.A0A2G8LDA7"/>
<keyword evidence="2" id="KW-0269">Exonuclease</keyword>
<sequence>MHHRRLGHDGIPVGNDFIPNLPNMHINHGALPDLYQMYIKLLPSLNGYINNNGKLHLRRFETFLKALSKHDEDAFKQTMEEFDYLTSKKSKEAWKSQRVQKKMEEKEMRKKVSCMCQGWGGCRWVWGWS</sequence>
<organism evidence="2 3">
    <name type="scientific">Stichopus japonicus</name>
    <name type="common">Sea cucumber</name>
    <dbReference type="NCBI Taxonomy" id="307972"/>
    <lineage>
        <taxon>Eukaryota</taxon>
        <taxon>Metazoa</taxon>
        <taxon>Echinodermata</taxon>
        <taxon>Eleutherozoa</taxon>
        <taxon>Echinozoa</taxon>
        <taxon>Holothuroidea</taxon>
        <taxon>Aspidochirotacea</taxon>
        <taxon>Aspidochirotida</taxon>
        <taxon>Stichopodidae</taxon>
        <taxon>Apostichopus</taxon>
    </lineage>
</organism>
<feature type="domain" description="Xrn1 helical" evidence="1">
    <location>
        <begin position="13"/>
        <end position="108"/>
    </location>
</feature>
<dbReference type="GO" id="GO:0016075">
    <property type="term" value="P:rRNA catabolic process"/>
    <property type="evidence" value="ECO:0007669"/>
    <property type="project" value="TreeGrafter"/>
</dbReference>
<dbReference type="InterPro" id="IPR041412">
    <property type="entry name" value="Xrn1_helical"/>
</dbReference>